<dbReference type="Proteomes" id="UP000542674">
    <property type="component" value="Unassembled WGS sequence"/>
</dbReference>
<gene>
    <name evidence="2" type="ORF">F4559_003814</name>
</gene>
<reference evidence="2 3" key="1">
    <citation type="submission" date="2020-08" db="EMBL/GenBank/DDBJ databases">
        <title>Sequencing the genomes of 1000 actinobacteria strains.</title>
        <authorList>
            <person name="Klenk H.-P."/>
        </authorList>
    </citation>
    <scope>NUCLEOTIDE SEQUENCE [LARGE SCALE GENOMIC DNA]</scope>
    <source>
        <strain evidence="2 3">DSM 45084</strain>
    </source>
</reference>
<evidence type="ECO:0000256" key="1">
    <source>
        <dbReference type="SAM" id="MobiDB-lite"/>
    </source>
</evidence>
<evidence type="ECO:0000313" key="2">
    <source>
        <dbReference type="EMBL" id="MBB4966455.1"/>
    </source>
</evidence>
<feature type="region of interest" description="Disordered" evidence="1">
    <location>
        <begin position="88"/>
        <end position="108"/>
    </location>
</feature>
<dbReference type="RefSeq" id="WP_184670447.1">
    <property type="nucleotide sequence ID" value="NZ_BAABAI010000024.1"/>
</dbReference>
<comment type="caution">
    <text evidence="2">The sequence shown here is derived from an EMBL/GenBank/DDBJ whole genome shotgun (WGS) entry which is preliminary data.</text>
</comment>
<keyword evidence="3" id="KW-1185">Reference proteome</keyword>
<accession>A0A7W7WWL0</accession>
<dbReference type="AlphaFoldDB" id="A0A7W7WWL0"/>
<dbReference type="Pfam" id="PF14428">
    <property type="entry name" value="DddA-like"/>
    <property type="match status" value="1"/>
</dbReference>
<name>A0A7W7WWL0_9PSEU</name>
<evidence type="ECO:0008006" key="4">
    <source>
        <dbReference type="Google" id="ProtNLM"/>
    </source>
</evidence>
<dbReference type="InterPro" id="IPR032724">
    <property type="entry name" value="SCP1.201-like"/>
</dbReference>
<proteinExistence type="predicted"/>
<organism evidence="2 3">
    <name type="scientific">Saccharothrix violaceirubra</name>
    <dbReference type="NCBI Taxonomy" id="413306"/>
    <lineage>
        <taxon>Bacteria</taxon>
        <taxon>Bacillati</taxon>
        <taxon>Actinomycetota</taxon>
        <taxon>Actinomycetes</taxon>
        <taxon>Pseudonocardiales</taxon>
        <taxon>Pseudonocardiaceae</taxon>
        <taxon>Saccharothrix</taxon>
    </lineage>
</organism>
<dbReference type="EMBL" id="JACHJS010000001">
    <property type="protein sequence ID" value="MBB4966455.1"/>
    <property type="molecule type" value="Genomic_DNA"/>
</dbReference>
<sequence>MASTRDVGDKLRQVVDKADEILAALLVAGDLAGEAATTIEIAGAGSGEADVVIASATFREVEHDASRTLTHAVDDAVRAVNRIIDTLGTTAPALPGPGEGTSVSSARPSEEQRVEALRGELPPSVERLTGAKTHGRWFKRRGTFYVTTHVEMKVAARMRTKGIRHATLIANNTPCDNIWGCENLVGIVLPAGSSLTVFGPNGYERTFTGGKKPPW</sequence>
<evidence type="ECO:0000313" key="3">
    <source>
        <dbReference type="Proteomes" id="UP000542674"/>
    </source>
</evidence>
<protein>
    <recommendedName>
        <fullName evidence="4">SCP1.201-like deaminase</fullName>
    </recommendedName>
</protein>